<accession>A0A1C4W553</accession>
<sequence length="148" mass="15560">MRHVRRVLALVLSTVTMSGAFVVALASPSQAAVSCSGTVTYSESYGPGELTIFYNTSNGGTNSACFYHKGAAYGVAAPTYVRAYRCTQQSGEGQPCTVAASSSEDFGNYAYYAGPRGVTGTANYCVAAVGYIDWQGYRYTISSGRQGC</sequence>
<reference evidence="3" key="1">
    <citation type="submission" date="2016-06" db="EMBL/GenBank/DDBJ databases">
        <authorList>
            <person name="Varghese N."/>
            <person name="Submissions Spin"/>
        </authorList>
    </citation>
    <scope>NUCLEOTIDE SEQUENCE [LARGE SCALE GENOMIC DNA]</scope>
    <source>
        <strain evidence="3">DSM 43168</strain>
    </source>
</reference>
<gene>
    <name evidence="2" type="ORF">GA0070563_103120</name>
</gene>
<organism evidence="2 3">
    <name type="scientific">Micromonospora carbonacea</name>
    <dbReference type="NCBI Taxonomy" id="47853"/>
    <lineage>
        <taxon>Bacteria</taxon>
        <taxon>Bacillati</taxon>
        <taxon>Actinomycetota</taxon>
        <taxon>Actinomycetes</taxon>
        <taxon>Micromonosporales</taxon>
        <taxon>Micromonosporaceae</taxon>
        <taxon>Micromonospora</taxon>
    </lineage>
</organism>
<dbReference type="AlphaFoldDB" id="A0A1C4W553"/>
<feature type="chain" id="PRO_5008706546" description="Spore-associated protein A" evidence="1">
    <location>
        <begin position="32"/>
        <end position="148"/>
    </location>
</feature>
<dbReference type="PROSITE" id="PS51257">
    <property type="entry name" value="PROKAR_LIPOPROTEIN"/>
    <property type="match status" value="1"/>
</dbReference>
<keyword evidence="3" id="KW-1185">Reference proteome</keyword>
<evidence type="ECO:0000256" key="1">
    <source>
        <dbReference type="SAM" id="SignalP"/>
    </source>
</evidence>
<keyword evidence="1" id="KW-0732">Signal</keyword>
<evidence type="ECO:0000313" key="3">
    <source>
        <dbReference type="Proteomes" id="UP000183585"/>
    </source>
</evidence>
<dbReference type="Proteomes" id="UP000183585">
    <property type="component" value="Unassembled WGS sequence"/>
</dbReference>
<evidence type="ECO:0000313" key="2">
    <source>
        <dbReference type="EMBL" id="SCE91161.1"/>
    </source>
</evidence>
<protein>
    <recommendedName>
        <fullName evidence="4">Spore-associated protein A</fullName>
    </recommendedName>
</protein>
<proteinExistence type="predicted"/>
<dbReference type="EMBL" id="FMCT01000003">
    <property type="protein sequence ID" value="SCE91161.1"/>
    <property type="molecule type" value="Genomic_DNA"/>
</dbReference>
<name>A0A1C4W553_9ACTN</name>
<feature type="signal peptide" evidence="1">
    <location>
        <begin position="1"/>
        <end position="31"/>
    </location>
</feature>
<evidence type="ECO:0008006" key="4">
    <source>
        <dbReference type="Google" id="ProtNLM"/>
    </source>
</evidence>